<reference evidence="4 5" key="1">
    <citation type="submission" date="2016-12" db="EMBL/GenBank/DDBJ databases">
        <title>Diversity of luminous bacteria.</title>
        <authorList>
            <person name="Yoshizawa S."/>
            <person name="Kogure K."/>
        </authorList>
    </citation>
    <scope>NUCLEOTIDE SEQUENCE [LARGE SCALE GENOMIC DNA]</scope>
    <source>
        <strain evidence="4 5">SA4-48</strain>
    </source>
</reference>
<sequence length="367" mass="40198">MDEIKSSKLLSKSELQLWLVLFMCPKLGIVALKRLELLLPNLLGIFKLPDSELPVFKLTPMQISKLRNPDWHYIDRLMEWLDKHNVSVIPFNHEFYPTLLLNTSRPPVLLFTQGNIELLNQVQMAFVGSRNPTAYGCQVTKNLVAELVRLNLVITSGLAIGIDGIAHKAALSANGSTIAVLGSGLNNVYPKRHLSLAEQIVEQNGLLISEFLPDVPPIQFNFPKRNRIIAGLSNGTVVVEAAIKSGSLITAQSAVEEGRDVFAVPGSIYNALSEGCHHLIKQGAKLITCVDDITEEYSGLPQPVHYSMKKGLAGDKLLASVGHDTTPVDVIVQQSNMPLEQVLERLLSLEVEGLIMSVPGGYLKVCT</sequence>
<comment type="caution">
    <text evidence="4">The sequence shown here is derived from an EMBL/GenBank/DDBJ whole genome shotgun (WGS) entry which is preliminary data.</text>
</comment>
<evidence type="ECO:0000256" key="1">
    <source>
        <dbReference type="ARBA" id="ARBA00006525"/>
    </source>
</evidence>
<evidence type="ECO:0000259" key="3">
    <source>
        <dbReference type="Pfam" id="PF17782"/>
    </source>
</evidence>
<dbReference type="InterPro" id="IPR036388">
    <property type="entry name" value="WH-like_DNA-bd_sf"/>
</dbReference>
<protein>
    <submittedName>
        <fullName evidence="4">DNA protecting protein DprA</fullName>
    </submittedName>
</protein>
<keyword evidence="5" id="KW-1185">Reference proteome</keyword>
<dbReference type="PANTHER" id="PTHR43022:SF1">
    <property type="entry name" value="PROTEIN SMF"/>
    <property type="match status" value="1"/>
</dbReference>
<evidence type="ECO:0000313" key="4">
    <source>
        <dbReference type="EMBL" id="PQJ52853.1"/>
    </source>
</evidence>
<dbReference type="Proteomes" id="UP000239007">
    <property type="component" value="Unassembled WGS sequence"/>
</dbReference>
<dbReference type="Gene3D" id="3.40.50.450">
    <property type="match status" value="1"/>
</dbReference>
<evidence type="ECO:0000259" key="2">
    <source>
        <dbReference type="Pfam" id="PF02481"/>
    </source>
</evidence>
<dbReference type="SUPFAM" id="SSF102405">
    <property type="entry name" value="MCP/YpsA-like"/>
    <property type="match status" value="1"/>
</dbReference>
<dbReference type="InterPro" id="IPR041614">
    <property type="entry name" value="DprA_WH"/>
</dbReference>
<dbReference type="Gene3D" id="1.10.10.10">
    <property type="entry name" value="Winged helix-like DNA-binding domain superfamily/Winged helix DNA-binding domain"/>
    <property type="match status" value="1"/>
</dbReference>
<dbReference type="OrthoDB" id="9785707at2"/>
<dbReference type="Pfam" id="PF17782">
    <property type="entry name" value="WHD_DprA"/>
    <property type="match status" value="1"/>
</dbReference>
<dbReference type="EMBL" id="MSCH01000003">
    <property type="protein sequence ID" value="PQJ52853.1"/>
    <property type="molecule type" value="Genomic_DNA"/>
</dbReference>
<proteinExistence type="inferred from homology"/>
<dbReference type="InterPro" id="IPR003488">
    <property type="entry name" value="DprA"/>
</dbReference>
<feature type="domain" description="Smf/DprA SLOG" evidence="2">
    <location>
        <begin position="88"/>
        <end position="297"/>
    </location>
</feature>
<feature type="domain" description="DprA winged helix" evidence="3">
    <location>
        <begin position="315"/>
        <end position="361"/>
    </location>
</feature>
<dbReference type="AlphaFoldDB" id="A0A2S7USC9"/>
<accession>A0A2S7USC9</accession>
<gene>
    <name evidence="4" type="ORF">BTO11_03725</name>
</gene>
<comment type="similarity">
    <text evidence="1">Belongs to the DprA/Smf family.</text>
</comment>
<dbReference type="PANTHER" id="PTHR43022">
    <property type="entry name" value="PROTEIN SMF"/>
    <property type="match status" value="1"/>
</dbReference>
<organism evidence="4 5">
    <name type="scientific">Psychrosphaera saromensis</name>
    <dbReference type="NCBI Taxonomy" id="716813"/>
    <lineage>
        <taxon>Bacteria</taxon>
        <taxon>Pseudomonadati</taxon>
        <taxon>Pseudomonadota</taxon>
        <taxon>Gammaproteobacteria</taxon>
        <taxon>Alteromonadales</taxon>
        <taxon>Pseudoalteromonadaceae</taxon>
        <taxon>Psychrosphaera</taxon>
    </lineage>
</organism>
<dbReference type="GO" id="GO:0009294">
    <property type="term" value="P:DNA-mediated transformation"/>
    <property type="evidence" value="ECO:0007669"/>
    <property type="project" value="InterPro"/>
</dbReference>
<dbReference type="NCBIfam" id="TIGR00732">
    <property type="entry name" value="dprA"/>
    <property type="match status" value="1"/>
</dbReference>
<name>A0A2S7USC9_9GAMM</name>
<evidence type="ECO:0000313" key="5">
    <source>
        <dbReference type="Proteomes" id="UP000239007"/>
    </source>
</evidence>
<dbReference type="RefSeq" id="WP_105051325.1">
    <property type="nucleotide sequence ID" value="NZ_BMYG01000004.1"/>
</dbReference>
<dbReference type="InterPro" id="IPR057666">
    <property type="entry name" value="DrpA_SLOG"/>
</dbReference>
<dbReference type="Pfam" id="PF02481">
    <property type="entry name" value="DNA_processg_A"/>
    <property type="match status" value="1"/>
</dbReference>